<accession>A0A5F8HAF1</accession>
<name>A0A5F8HAF1_MONDO</name>
<evidence type="ECO:0000256" key="1">
    <source>
        <dbReference type="SAM" id="MobiDB-lite"/>
    </source>
</evidence>
<dbReference type="PANTHER" id="PTHR34349">
    <property type="entry name" value="PROTEIN PHOSPHATASE 1 REGULATORY SUBUNIT 32"/>
    <property type="match status" value="1"/>
</dbReference>
<protein>
    <submittedName>
        <fullName evidence="2">Uncharacterized protein</fullName>
    </submittedName>
</protein>
<sequence length="243" mass="26571">RGFWRISHDPSSWDCPRVLEVLSSPTGSSFLLSGLSLLPCCLGSQKPWGINSPGTQGPQSLGSWPLPSLASSIQHVEPHFQAPYPFAPCSRILVCLLPWPPGLLLAQGLGLSRFSSCLITPPSSRGMTGEWGSQPLSRLLFSMALQSRPRQAPALFAFSCRYFDNTPKGLDREGWTRGGIQPQHPGSYVTNNPMTQTSLEGYHNPIETIRKSHPHVGRTLTALDPFYRDNPHSSGLSSLRTPS</sequence>
<feature type="compositionally biased region" description="Polar residues" evidence="1">
    <location>
        <begin position="232"/>
        <end position="243"/>
    </location>
</feature>
<dbReference type="Proteomes" id="UP000002280">
    <property type="component" value="Chromosome 5"/>
</dbReference>
<dbReference type="GeneTree" id="ENSGT00940000170324"/>
<reference evidence="2 3" key="1">
    <citation type="journal article" date="2007" name="Nature">
        <title>Genome of the marsupial Monodelphis domestica reveals innovation in non-coding sequences.</title>
        <authorList>
            <person name="Mikkelsen T.S."/>
            <person name="Wakefield M.J."/>
            <person name="Aken B."/>
            <person name="Amemiya C.T."/>
            <person name="Chang J.L."/>
            <person name="Duke S."/>
            <person name="Garber M."/>
            <person name="Gentles A.J."/>
            <person name="Goodstadt L."/>
            <person name="Heger A."/>
            <person name="Jurka J."/>
            <person name="Kamal M."/>
            <person name="Mauceli E."/>
            <person name="Searle S.M."/>
            <person name="Sharpe T."/>
            <person name="Baker M.L."/>
            <person name="Batzer M.A."/>
            <person name="Benos P.V."/>
            <person name="Belov K."/>
            <person name="Clamp M."/>
            <person name="Cook A."/>
            <person name="Cuff J."/>
            <person name="Das R."/>
            <person name="Davidow L."/>
            <person name="Deakin J.E."/>
            <person name="Fazzari M.J."/>
            <person name="Glass J.L."/>
            <person name="Grabherr M."/>
            <person name="Greally J.M."/>
            <person name="Gu W."/>
            <person name="Hore T.A."/>
            <person name="Huttley G.A."/>
            <person name="Kleber M."/>
            <person name="Jirtle R.L."/>
            <person name="Koina E."/>
            <person name="Lee J.T."/>
            <person name="Mahony S."/>
            <person name="Marra M.A."/>
            <person name="Miller R.D."/>
            <person name="Nicholls R.D."/>
            <person name="Oda M."/>
            <person name="Papenfuss A.T."/>
            <person name="Parra Z.E."/>
            <person name="Pollock D.D."/>
            <person name="Ray D.A."/>
            <person name="Schein J.E."/>
            <person name="Speed T.P."/>
            <person name="Thompson K."/>
            <person name="VandeBerg J.L."/>
            <person name="Wade C.M."/>
            <person name="Walker J.A."/>
            <person name="Waters P.D."/>
            <person name="Webber C."/>
            <person name="Weidman J.R."/>
            <person name="Xie X."/>
            <person name="Zody M.C."/>
            <person name="Baldwin J."/>
            <person name="Abdouelleil A."/>
            <person name="Abdulkadir J."/>
            <person name="Abebe A."/>
            <person name="Abera B."/>
            <person name="Abreu J."/>
            <person name="Acer S.C."/>
            <person name="Aftuck L."/>
            <person name="Alexander A."/>
            <person name="An P."/>
            <person name="Anderson E."/>
            <person name="Anderson S."/>
            <person name="Arachi H."/>
            <person name="Azer M."/>
            <person name="Bachantsang P."/>
            <person name="Barry A."/>
            <person name="Bayul T."/>
            <person name="Berlin A."/>
            <person name="Bessette D."/>
            <person name="Bloom T."/>
            <person name="Bloom T."/>
            <person name="Boguslavskiy L."/>
            <person name="Bonnet C."/>
            <person name="Boukhgalter B."/>
            <person name="Bourzgui I."/>
            <person name="Brown A."/>
            <person name="Cahill P."/>
            <person name="Channer S."/>
            <person name="Cheshatsang Y."/>
            <person name="Chuda L."/>
            <person name="Citroen M."/>
            <person name="Collymore A."/>
            <person name="Cooke P."/>
            <person name="Costello M."/>
            <person name="D'Aco K."/>
            <person name="Daza R."/>
            <person name="De Haan G."/>
            <person name="DeGray S."/>
            <person name="DeMaso C."/>
            <person name="Dhargay N."/>
            <person name="Dooley K."/>
            <person name="Dooley E."/>
            <person name="Doricent M."/>
            <person name="Dorje P."/>
            <person name="Dorjee K."/>
            <person name="Dupes A."/>
            <person name="Elong R."/>
            <person name="Falk J."/>
            <person name="Farina A."/>
            <person name="Faro S."/>
            <person name="Ferguson D."/>
            <person name="Fisher S."/>
            <person name="Foley C.D."/>
            <person name="Franke A."/>
            <person name="Friedrich D."/>
            <person name="Gadbois L."/>
            <person name="Gearin G."/>
            <person name="Gearin C.R."/>
            <person name="Giannoukos G."/>
            <person name="Goode T."/>
            <person name="Graham J."/>
            <person name="Grandbois E."/>
            <person name="Grewal S."/>
            <person name="Gyaltsen K."/>
            <person name="Hafez N."/>
            <person name="Hagos B."/>
            <person name="Hall J."/>
            <person name="Henson C."/>
            <person name="Hollinger A."/>
            <person name="Honan T."/>
            <person name="Huard M.D."/>
            <person name="Hughes L."/>
            <person name="Hurhula B."/>
            <person name="Husby M.E."/>
            <person name="Kamat A."/>
            <person name="Kanga B."/>
            <person name="Kashin S."/>
            <person name="Khazanovich D."/>
            <person name="Kisner P."/>
            <person name="Lance K."/>
            <person name="Lara M."/>
            <person name="Lee W."/>
            <person name="Lennon N."/>
            <person name="Letendre F."/>
            <person name="LeVine R."/>
            <person name="Lipovsky A."/>
            <person name="Liu X."/>
            <person name="Liu J."/>
            <person name="Liu S."/>
            <person name="Lokyitsang T."/>
            <person name="Lokyitsang Y."/>
            <person name="Lubonja R."/>
            <person name="Lui A."/>
            <person name="MacDonald P."/>
            <person name="Magnisalis V."/>
            <person name="Maru K."/>
            <person name="Matthews C."/>
            <person name="McCusker W."/>
            <person name="McDonough S."/>
            <person name="Mehta T."/>
            <person name="Meldrim J."/>
            <person name="Meneus L."/>
            <person name="Mihai O."/>
            <person name="Mihalev A."/>
            <person name="Mihova T."/>
            <person name="Mittelman R."/>
            <person name="Mlenga V."/>
            <person name="Montmayeur A."/>
            <person name="Mulrain L."/>
            <person name="Navidi A."/>
            <person name="Naylor J."/>
            <person name="Negash T."/>
            <person name="Nguyen T."/>
            <person name="Nguyen N."/>
            <person name="Nicol R."/>
            <person name="Norbu C."/>
            <person name="Norbu N."/>
            <person name="Novod N."/>
            <person name="O'Neill B."/>
            <person name="Osman S."/>
            <person name="Markiewicz E."/>
            <person name="Oyono O.L."/>
            <person name="Patti C."/>
            <person name="Phunkhang P."/>
            <person name="Pierre F."/>
            <person name="Priest M."/>
            <person name="Raghuraman S."/>
            <person name="Rege F."/>
            <person name="Reyes R."/>
            <person name="Rise C."/>
            <person name="Rogov P."/>
            <person name="Ross K."/>
            <person name="Ryan E."/>
            <person name="Settipalli S."/>
            <person name="Shea T."/>
            <person name="Sherpa N."/>
            <person name="Shi L."/>
            <person name="Shih D."/>
            <person name="Sparrow T."/>
            <person name="Spaulding J."/>
            <person name="Stalker J."/>
            <person name="Stange-Thomann N."/>
            <person name="Stavropoulos S."/>
            <person name="Stone C."/>
            <person name="Strader C."/>
            <person name="Tesfaye S."/>
            <person name="Thomson T."/>
            <person name="Thoulutsang Y."/>
            <person name="Thoulutsang D."/>
            <person name="Topham K."/>
            <person name="Topping I."/>
            <person name="Tsamla T."/>
            <person name="Vassiliev H."/>
            <person name="Vo A."/>
            <person name="Wangchuk T."/>
            <person name="Wangdi T."/>
            <person name="Weiand M."/>
            <person name="Wilkinson J."/>
            <person name="Wilson A."/>
            <person name="Yadav S."/>
            <person name="Young G."/>
            <person name="Yu Q."/>
            <person name="Zembek L."/>
            <person name="Zhong D."/>
            <person name="Zimmer A."/>
            <person name="Zwirko Z."/>
            <person name="Jaffe D.B."/>
            <person name="Alvarez P."/>
            <person name="Brockman W."/>
            <person name="Butler J."/>
            <person name="Chin C."/>
            <person name="Gnerre S."/>
            <person name="MacCallum I."/>
            <person name="Graves J.A."/>
            <person name="Ponting C.P."/>
            <person name="Breen M."/>
            <person name="Samollow P.B."/>
            <person name="Lander E.S."/>
            <person name="Lindblad-Toh K."/>
        </authorList>
    </citation>
    <scope>NUCLEOTIDE SEQUENCE [LARGE SCALE GENOMIC DNA]</scope>
</reference>
<dbReference type="Pfam" id="PF15691">
    <property type="entry name" value="PPP1R32"/>
    <property type="match status" value="1"/>
</dbReference>
<evidence type="ECO:0000313" key="2">
    <source>
        <dbReference type="Ensembl" id="ENSMODP00000056798.1"/>
    </source>
</evidence>
<keyword evidence="3" id="KW-1185">Reference proteome</keyword>
<dbReference type="Bgee" id="ENSMODG00000049526">
    <property type="expression patterns" value="Expressed in testis and 11 other cell types or tissues"/>
</dbReference>
<dbReference type="STRING" id="13616.ENSMODP00000056798"/>
<proteinExistence type="predicted"/>
<reference evidence="2" key="3">
    <citation type="submission" date="2025-09" db="UniProtKB">
        <authorList>
            <consortium name="Ensembl"/>
        </authorList>
    </citation>
    <scope>IDENTIFICATION</scope>
</reference>
<dbReference type="InterPro" id="IPR031410">
    <property type="entry name" value="SAXO4"/>
</dbReference>
<dbReference type="Ensembl" id="ENSMODT00000072689.1">
    <property type="protein sequence ID" value="ENSMODP00000056798.1"/>
    <property type="gene ID" value="ENSMODG00000049526.1"/>
</dbReference>
<dbReference type="GO" id="GO:0019902">
    <property type="term" value="F:phosphatase binding"/>
    <property type="evidence" value="ECO:0000318"/>
    <property type="project" value="GO_Central"/>
</dbReference>
<organism evidence="2 3">
    <name type="scientific">Monodelphis domestica</name>
    <name type="common">Gray short-tailed opossum</name>
    <dbReference type="NCBI Taxonomy" id="13616"/>
    <lineage>
        <taxon>Eukaryota</taxon>
        <taxon>Metazoa</taxon>
        <taxon>Chordata</taxon>
        <taxon>Craniata</taxon>
        <taxon>Vertebrata</taxon>
        <taxon>Euteleostomi</taxon>
        <taxon>Mammalia</taxon>
        <taxon>Metatheria</taxon>
        <taxon>Didelphimorphia</taxon>
        <taxon>Didelphidae</taxon>
        <taxon>Monodelphis</taxon>
    </lineage>
</organism>
<reference evidence="2" key="2">
    <citation type="submission" date="2025-08" db="UniProtKB">
        <authorList>
            <consortium name="Ensembl"/>
        </authorList>
    </citation>
    <scope>IDENTIFICATION</scope>
</reference>
<dbReference type="PANTHER" id="PTHR34349:SF1">
    <property type="entry name" value="PROTEIN PHOSPHATASE 1 REGULATORY SUBUNIT 32"/>
    <property type="match status" value="1"/>
</dbReference>
<feature type="region of interest" description="Disordered" evidence="1">
    <location>
        <begin position="223"/>
        <end position="243"/>
    </location>
</feature>
<dbReference type="AlphaFoldDB" id="A0A5F8HAF1"/>
<evidence type="ECO:0000313" key="3">
    <source>
        <dbReference type="Proteomes" id="UP000002280"/>
    </source>
</evidence>
<dbReference type="InParanoid" id="A0A5F8HAF1"/>